<dbReference type="InterPro" id="IPR036178">
    <property type="entry name" value="Formintransfe-cycloase-like_sf"/>
</dbReference>
<dbReference type="GO" id="GO:0003824">
    <property type="term" value="F:catalytic activity"/>
    <property type="evidence" value="ECO:0007669"/>
    <property type="project" value="InterPro"/>
</dbReference>
<dbReference type="AlphaFoldDB" id="A0AAU8HQX8"/>
<evidence type="ECO:0000259" key="1">
    <source>
        <dbReference type="Pfam" id="PF04961"/>
    </source>
</evidence>
<organism evidence="2">
    <name type="scientific">Proteinivorax hydrogeniformans</name>
    <dbReference type="NCBI Taxonomy" id="1826727"/>
    <lineage>
        <taxon>Bacteria</taxon>
        <taxon>Bacillati</taxon>
        <taxon>Bacillota</taxon>
        <taxon>Clostridia</taxon>
        <taxon>Eubacteriales</taxon>
        <taxon>Proteinivoracaceae</taxon>
        <taxon>Proteinivorax</taxon>
    </lineage>
</organism>
<proteinExistence type="predicted"/>
<dbReference type="RefSeq" id="WP_353892520.1">
    <property type="nucleotide sequence ID" value="NZ_CP159485.1"/>
</dbReference>
<dbReference type="EMBL" id="CP159485">
    <property type="protein sequence ID" value="XCI27943.1"/>
    <property type="molecule type" value="Genomic_DNA"/>
</dbReference>
<reference evidence="2" key="1">
    <citation type="journal article" date="2018" name="Antonie Van Leeuwenhoek">
        <title>Proteinivorax hydrogeniformans sp. nov., an anaerobic, haloalkaliphilic bacterium fermenting proteinaceous compounds with high hydrogen production.</title>
        <authorList>
            <person name="Boltyanskaya Y."/>
            <person name="Detkova E."/>
            <person name="Pimenov N."/>
            <person name="Kevbrin V."/>
        </authorList>
    </citation>
    <scope>NUCLEOTIDE SEQUENCE</scope>
    <source>
        <strain evidence="2">Z-710</strain>
    </source>
</reference>
<feature type="domain" description="Cyclodeaminase/cyclohydrolase" evidence="1">
    <location>
        <begin position="6"/>
        <end position="185"/>
    </location>
</feature>
<reference evidence="2" key="2">
    <citation type="submission" date="2024-06" db="EMBL/GenBank/DDBJ databases">
        <authorList>
            <person name="Petrova K.O."/>
            <person name="Toshchakov S.V."/>
            <person name="Boltjanskaja Y.V."/>
            <person name="Kevbrin V.V."/>
        </authorList>
    </citation>
    <scope>NUCLEOTIDE SEQUENCE</scope>
    <source>
        <strain evidence="2">Z-710</strain>
    </source>
</reference>
<dbReference type="Gene3D" id="1.20.120.680">
    <property type="entry name" value="Formiminotetrahydrofolate cyclodeaminase monomer, up-and-down helical bundle"/>
    <property type="match status" value="1"/>
</dbReference>
<sequence>MFKNLTVQQFVDELSSKKATPGGGSASAVVGSIGVGLIAMYCEITAKSKKFADVKEEVEQQIEFLTAFKEKCLDLADRDTEAFNEVMASFKLPKETDDEKAARKQAIQDATKQATEVPLELVAAMVPVLQLVPPLIKKGNPNALSDLQVGMEMCYTAMSGAAANVEINLPSIKDTQFKERVEEELLHHHAAAQKAMDEAKALFFPDSL</sequence>
<name>A0AAU8HQX8_9FIRM</name>
<dbReference type="Pfam" id="PF04961">
    <property type="entry name" value="FTCD_C"/>
    <property type="match status" value="1"/>
</dbReference>
<dbReference type="InterPro" id="IPR007044">
    <property type="entry name" value="Cyclodeamin/CycHdrlase"/>
</dbReference>
<dbReference type="SUPFAM" id="SSF101262">
    <property type="entry name" value="Methenyltetrahydrofolate cyclohydrolase-like"/>
    <property type="match status" value="1"/>
</dbReference>
<accession>A0AAU8HQX8</accession>
<protein>
    <submittedName>
        <fullName evidence="2">Cyclodeaminase/cyclohydrolase family protein</fullName>
    </submittedName>
</protein>
<gene>
    <name evidence="2" type="ORF">PRVXH_001872</name>
</gene>
<evidence type="ECO:0000313" key="2">
    <source>
        <dbReference type="EMBL" id="XCI27943.1"/>
    </source>
</evidence>